<evidence type="ECO:0008006" key="3">
    <source>
        <dbReference type="Google" id="ProtNLM"/>
    </source>
</evidence>
<sequence>MLICGHRDDGKLDNQGPNLVAAENYCNFCHLFRYRVKEGNFLVQRLVETALGNTKYTSKQIRNELTGTFGEPIRSEAVRKVNTARVWCLITDESTDRQTRELMVVACRYIYKLEKDYVIKDDPVAVVDTFQTLSGLAEDENTNTTRNYSKRLSSAGYF</sequence>
<dbReference type="EMBL" id="JAVRJZ010000012">
    <property type="protein sequence ID" value="KAK2715248.1"/>
    <property type="molecule type" value="Genomic_DNA"/>
</dbReference>
<proteinExistence type="predicted"/>
<comment type="caution">
    <text evidence="1">The sequence shown here is derived from an EMBL/GenBank/DDBJ whole genome shotgun (WGS) entry which is preliminary data.</text>
</comment>
<reference evidence="1" key="1">
    <citation type="submission" date="2023-07" db="EMBL/GenBank/DDBJ databases">
        <title>Chromosome-level genome assembly of Artemia franciscana.</title>
        <authorList>
            <person name="Jo E."/>
        </authorList>
    </citation>
    <scope>NUCLEOTIDE SEQUENCE</scope>
    <source>
        <tissue evidence="1">Whole body</tissue>
    </source>
</reference>
<dbReference type="AlphaFoldDB" id="A0AA88HUE5"/>
<keyword evidence="2" id="KW-1185">Reference proteome</keyword>
<accession>A0AA88HUE5</accession>
<evidence type="ECO:0000313" key="2">
    <source>
        <dbReference type="Proteomes" id="UP001187531"/>
    </source>
</evidence>
<name>A0AA88HUE5_ARTSF</name>
<evidence type="ECO:0000313" key="1">
    <source>
        <dbReference type="EMBL" id="KAK2715248.1"/>
    </source>
</evidence>
<dbReference type="Proteomes" id="UP001187531">
    <property type="component" value="Unassembled WGS sequence"/>
</dbReference>
<gene>
    <name evidence="1" type="ORF">QYM36_010036</name>
</gene>
<protein>
    <recommendedName>
        <fullName evidence="3">DUF4371 domain-containing protein</fullName>
    </recommendedName>
</protein>
<organism evidence="1 2">
    <name type="scientific">Artemia franciscana</name>
    <name type="common">Brine shrimp</name>
    <name type="synonym">Artemia sanfranciscana</name>
    <dbReference type="NCBI Taxonomy" id="6661"/>
    <lineage>
        <taxon>Eukaryota</taxon>
        <taxon>Metazoa</taxon>
        <taxon>Ecdysozoa</taxon>
        <taxon>Arthropoda</taxon>
        <taxon>Crustacea</taxon>
        <taxon>Branchiopoda</taxon>
        <taxon>Anostraca</taxon>
        <taxon>Artemiidae</taxon>
        <taxon>Artemia</taxon>
    </lineage>
</organism>